<dbReference type="Proteomes" id="UP000066624">
    <property type="component" value="Chromosome"/>
</dbReference>
<reference evidence="7 8" key="1">
    <citation type="submission" date="2015-07" db="EMBL/GenBank/DDBJ databases">
        <authorList>
            <person name="Noorani M."/>
        </authorList>
    </citation>
    <scope>NUCLEOTIDE SEQUENCE [LARGE SCALE GENOMIC DNA]</scope>
    <source>
        <strain evidence="7 8">KCTC 42284</strain>
    </source>
</reference>
<keyword evidence="5" id="KW-1133">Transmembrane helix</keyword>
<dbReference type="PANTHER" id="PTHR30106:SF2">
    <property type="entry name" value="UPF0324 INNER MEMBRANE PROTEIN YEIH"/>
    <property type="match status" value="1"/>
</dbReference>
<accession>A0A0K0XXM8</accession>
<keyword evidence="4" id="KW-0812">Transmembrane</keyword>
<evidence type="ECO:0000256" key="4">
    <source>
        <dbReference type="ARBA" id="ARBA00022692"/>
    </source>
</evidence>
<sequence>MTSSSSEARVWPGLILAIAMAATASALVWLLAQLPGPIGHLPLSAMLLAVLIGLALAPAASHQSAWTPGLDLARGPLLKLAVALIGLRLSLSDLGRLGLDALPLVLLTVAVGLGLTLLLVRLAGAHWRLSALLAVGTAICGASAIAATAPGLKARHEETAYAVACIALIGLSATLLYPPLLHAWVGDAETIGLIMGAAIHDTAQVTAAAALYEQGWGATGTLNAATVTKLLRNSLMLVVIPALIWVAGRRQDTGSTRVPFPMFIVAFIALCGLRSAGDAIFGAGTAWWTITIRWASEFSVFAFAMAMAALATRIRFRELRALGWRPALAALCAAASILALSLLLVRA</sequence>
<comment type="subcellular location">
    <subcellularLocation>
        <location evidence="1">Cell membrane</location>
        <topology evidence="1">Multi-pass membrane protein</topology>
    </subcellularLocation>
</comment>
<comment type="similarity">
    <text evidence="2">Belongs to the UPF0324 family.</text>
</comment>
<organism evidence="7 8">
    <name type="scientific">Wenzhouxiangella marina</name>
    <dbReference type="NCBI Taxonomy" id="1579979"/>
    <lineage>
        <taxon>Bacteria</taxon>
        <taxon>Pseudomonadati</taxon>
        <taxon>Pseudomonadota</taxon>
        <taxon>Gammaproteobacteria</taxon>
        <taxon>Chromatiales</taxon>
        <taxon>Wenzhouxiangellaceae</taxon>
        <taxon>Wenzhouxiangella</taxon>
    </lineage>
</organism>
<evidence type="ECO:0000256" key="5">
    <source>
        <dbReference type="ARBA" id="ARBA00022989"/>
    </source>
</evidence>
<evidence type="ECO:0000256" key="2">
    <source>
        <dbReference type="ARBA" id="ARBA00007977"/>
    </source>
</evidence>
<evidence type="ECO:0000256" key="6">
    <source>
        <dbReference type="ARBA" id="ARBA00023136"/>
    </source>
</evidence>
<dbReference type="OrthoDB" id="9805703at2"/>
<dbReference type="EMBL" id="CP012154">
    <property type="protein sequence ID" value="AKS42454.1"/>
    <property type="molecule type" value="Genomic_DNA"/>
</dbReference>
<evidence type="ECO:0000256" key="3">
    <source>
        <dbReference type="ARBA" id="ARBA00022475"/>
    </source>
</evidence>
<dbReference type="PATRIC" id="fig|1579979.3.peg.2135"/>
<dbReference type="STRING" id="1579979.WM2015_2089"/>
<keyword evidence="8" id="KW-1185">Reference proteome</keyword>
<protein>
    <submittedName>
        <fullName evidence="7">Uncharacterized protein</fullName>
    </submittedName>
</protein>
<dbReference type="InterPro" id="IPR018383">
    <property type="entry name" value="UPF0324_pro"/>
</dbReference>
<gene>
    <name evidence="7" type="ORF">WM2015_2089</name>
</gene>
<dbReference type="AlphaFoldDB" id="A0A0K0XXM8"/>
<dbReference type="Pfam" id="PF03601">
    <property type="entry name" value="Cons_hypoth698"/>
    <property type="match status" value="1"/>
</dbReference>
<evidence type="ECO:0000313" key="7">
    <source>
        <dbReference type="EMBL" id="AKS42454.1"/>
    </source>
</evidence>
<dbReference type="GO" id="GO:0005886">
    <property type="term" value="C:plasma membrane"/>
    <property type="evidence" value="ECO:0007669"/>
    <property type="project" value="UniProtKB-SubCell"/>
</dbReference>
<dbReference type="RefSeq" id="WP_156201088.1">
    <property type="nucleotide sequence ID" value="NZ_CP012154.1"/>
</dbReference>
<keyword evidence="6" id="KW-0472">Membrane</keyword>
<dbReference type="KEGG" id="wma:WM2015_2089"/>
<evidence type="ECO:0000313" key="8">
    <source>
        <dbReference type="Proteomes" id="UP000066624"/>
    </source>
</evidence>
<evidence type="ECO:0000256" key="1">
    <source>
        <dbReference type="ARBA" id="ARBA00004651"/>
    </source>
</evidence>
<dbReference type="PANTHER" id="PTHR30106">
    <property type="entry name" value="INNER MEMBRANE PROTEIN YEIH-RELATED"/>
    <property type="match status" value="1"/>
</dbReference>
<name>A0A0K0XXM8_9GAMM</name>
<proteinExistence type="inferred from homology"/>
<keyword evidence="3" id="KW-1003">Cell membrane</keyword>